<dbReference type="Proteomes" id="UP000054773">
    <property type="component" value="Unassembled WGS sequence"/>
</dbReference>
<dbReference type="GO" id="GO:0009396">
    <property type="term" value="P:folic acid-containing compound biosynthetic process"/>
    <property type="evidence" value="ECO:0007669"/>
    <property type="project" value="TreeGrafter"/>
</dbReference>
<proteinExistence type="inferred from homology"/>
<keyword evidence="5" id="KW-0460">Magnesium</keyword>
<evidence type="ECO:0000256" key="1">
    <source>
        <dbReference type="ARBA" id="ARBA00010638"/>
    </source>
</evidence>
<comment type="catalytic activity">
    <reaction evidence="5">
        <text>(6S)-5-formyl-5,6,7,8-tetrahydrofolate + ATP = (6R)-5,10-methenyltetrahydrofolate + ADP + phosphate</text>
        <dbReference type="Rhea" id="RHEA:10488"/>
        <dbReference type="ChEBI" id="CHEBI:30616"/>
        <dbReference type="ChEBI" id="CHEBI:43474"/>
        <dbReference type="ChEBI" id="CHEBI:57455"/>
        <dbReference type="ChEBI" id="CHEBI:57457"/>
        <dbReference type="ChEBI" id="CHEBI:456216"/>
        <dbReference type="EC" id="6.3.3.2"/>
    </reaction>
</comment>
<feature type="binding site" evidence="4">
    <location>
        <position position="57"/>
    </location>
    <ligand>
        <name>substrate</name>
    </ligand>
</feature>
<evidence type="ECO:0000256" key="2">
    <source>
        <dbReference type="ARBA" id="ARBA00022741"/>
    </source>
</evidence>
<dbReference type="GO" id="GO:0035999">
    <property type="term" value="P:tetrahydrofolate interconversion"/>
    <property type="evidence" value="ECO:0007669"/>
    <property type="project" value="TreeGrafter"/>
</dbReference>
<feature type="binding site" evidence="4">
    <location>
        <begin position="135"/>
        <end position="143"/>
    </location>
    <ligand>
        <name>ATP</name>
        <dbReference type="ChEBI" id="CHEBI:30616"/>
    </ligand>
</feature>
<dbReference type="PIRSF" id="PIRSF006806">
    <property type="entry name" value="FTHF_cligase"/>
    <property type="match status" value="1"/>
</dbReference>
<keyword evidence="7" id="KW-1185">Reference proteome</keyword>
<comment type="caution">
    <text evidence="6">The sequence shown here is derived from an EMBL/GenBank/DDBJ whole genome shotgun (WGS) entry which is preliminary data.</text>
</comment>
<keyword evidence="3 4" id="KW-0067">ATP-binding</keyword>
<keyword evidence="5" id="KW-0479">Metal-binding</keyword>
<dbReference type="PATRIC" id="fig|448.7.peg.511"/>
<dbReference type="NCBIfam" id="TIGR02727">
    <property type="entry name" value="MTHFS_bact"/>
    <property type="match status" value="1"/>
</dbReference>
<dbReference type="Gene3D" id="3.40.50.10420">
    <property type="entry name" value="NagB/RpiA/CoA transferase-like"/>
    <property type="match status" value="1"/>
</dbReference>
<dbReference type="GO" id="GO:0030272">
    <property type="term" value="F:5-formyltetrahydrofolate cyclo-ligase activity"/>
    <property type="evidence" value="ECO:0007669"/>
    <property type="project" value="UniProtKB-EC"/>
</dbReference>
<dbReference type="InterPro" id="IPR002698">
    <property type="entry name" value="FTHF_cligase"/>
</dbReference>
<dbReference type="RefSeq" id="WP_058525663.1">
    <property type="nucleotide sequence ID" value="NZ_CAAAHY010000001.1"/>
</dbReference>
<reference evidence="6 7" key="1">
    <citation type="submission" date="2015-11" db="EMBL/GenBank/DDBJ databases">
        <title>Genomic analysis of 38 Legionella species identifies large and diverse effector repertoires.</title>
        <authorList>
            <person name="Burstein D."/>
            <person name="Amaro F."/>
            <person name="Zusman T."/>
            <person name="Lifshitz Z."/>
            <person name="Cohen O."/>
            <person name="Gilbert J.A."/>
            <person name="Pupko T."/>
            <person name="Shuman H.A."/>
            <person name="Segal G."/>
        </authorList>
    </citation>
    <scope>NUCLEOTIDE SEQUENCE [LARGE SCALE GENOMIC DNA]</scope>
    <source>
        <strain evidence="6 7">SE-32A-C8</strain>
    </source>
</reference>
<dbReference type="OrthoDB" id="9801938at2"/>
<protein>
    <recommendedName>
        <fullName evidence="5">5-formyltetrahydrofolate cyclo-ligase</fullName>
        <ecNumber evidence="5">6.3.3.2</ecNumber>
    </recommendedName>
</protein>
<keyword evidence="2 4" id="KW-0547">Nucleotide-binding</keyword>
<feature type="binding site" evidence="4">
    <location>
        <begin position="6"/>
        <end position="10"/>
    </location>
    <ligand>
        <name>ATP</name>
        <dbReference type="ChEBI" id="CHEBI:30616"/>
    </ligand>
</feature>
<dbReference type="InterPro" id="IPR024185">
    <property type="entry name" value="FTHF_cligase-like_sf"/>
</dbReference>
<name>A0A0W0TW41_LEGER</name>
<dbReference type="InterPro" id="IPR037171">
    <property type="entry name" value="NagB/RpiA_transferase-like"/>
</dbReference>
<gene>
    <name evidence="6" type="primary">fthC</name>
    <name evidence="6" type="ORF">Lery_0493</name>
</gene>
<organism evidence="6 7">
    <name type="scientific">Legionella erythra</name>
    <dbReference type="NCBI Taxonomy" id="448"/>
    <lineage>
        <taxon>Bacteria</taxon>
        <taxon>Pseudomonadati</taxon>
        <taxon>Pseudomonadota</taxon>
        <taxon>Gammaproteobacteria</taxon>
        <taxon>Legionellales</taxon>
        <taxon>Legionellaceae</taxon>
        <taxon>Legionella</taxon>
    </lineage>
</organism>
<dbReference type="GO" id="GO:0005524">
    <property type="term" value="F:ATP binding"/>
    <property type="evidence" value="ECO:0007669"/>
    <property type="project" value="UniProtKB-KW"/>
</dbReference>
<evidence type="ECO:0000256" key="3">
    <source>
        <dbReference type="ARBA" id="ARBA00022840"/>
    </source>
</evidence>
<comment type="cofactor">
    <cofactor evidence="5">
        <name>Mg(2+)</name>
        <dbReference type="ChEBI" id="CHEBI:18420"/>
    </cofactor>
</comment>
<dbReference type="Pfam" id="PF01812">
    <property type="entry name" value="5-FTHF_cyc-lig"/>
    <property type="match status" value="1"/>
</dbReference>
<dbReference type="EMBL" id="LNYA01000003">
    <property type="protein sequence ID" value="KTC99592.1"/>
    <property type="molecule type" value="Genomic_DNA"/>
</dbReference>
<evidence type="ECO:0000313" key="6">
    <source>
        <dbReference type="EMBL" id="KTC99592.1"/>
    </source>
</evidence>
<dbReference type="STRING" id="448.Lery_0493"/>
<accession>A0A0W0TW41</accession>
<evidence type="ECO:0000256" key="4">
    <source>
        <dbReference type="PIRSR" id="PIRSR006806-1"/>
    </source>
</evidence>
<evidence type="ECO:0000313" key="7">
    <source>
        <dbReference type="Proteomes" id="UP000054773"/>
    </source>
</evidence>
<dbReference type="PANTHER" id="PTHR23407:SF1">
    <property type="entry name" value="5-FORMYLTETRAHYDROFOLATE CYCLO-LIGASE"/>
    <property type="match status" value="1"/>
</dbReference>
<dbReference type="AlphaFoldDB" id="A0A0W0TW41"/>
<comment type="similarity">
    <text evidence="1 5">Belongs to the 5-formyltetrahydrofolate cyclo-ligase family.</text>
</comment>
<dbReference type="PANTHER" id="PTHR23407">
    <property type="entry name" value="ATPASE INHIBITOR/5-FORMYLTETRAHYDROFOLATE CYCLO-LIGASE"/>
    <property type="match status" value="1"/>
</dbReference>
<sequence>MAHPLKTALRQTLRGLRSRLSLDYQQNASLKVCERIKTLQQYRQAKRIALYQATQGEIDLSAIWRSAPMHGKYCYFPSLNDDKTLSFLPATPSTPFVTNRFGIKEPDIARSEAISPHDLDIIFLPLVAFDTEGARLGMGAGYYDRTLARTISPLLLGVAYEFQRQAYLFPEEWDIRLHATITQKHIYWSI</sequence>
<keyword evidence="6" id="KW-0436">Ligase</keyword>
<evidence type="ECO:0000256" key="5">
    <source>
        <dbReference type="RuleBase" id="RU361279"/>
    </source>
</evidence>
<dbReference type="SUPFAM" id="SSF100950">
    <property type="entry name" value="NagB/RpiA/CoA transferase-like"/>
    <property type="match status" value="1"/>
</dbReference>
<dbReference type="GO" id="GO:0046872">
    <property type="term" value="F:metal ion binding"/>
    <property type="evidence" value="ECO:0007669"/>
    <property type="project" value="UniProtKB-KW"/>
</dbReference>
<dbReference type="EC" id="6.3.3.2" evidence="5"/>